<proteinExistence type="predicted"/>
<dbReference type="Proteomes" id="UP000193642">
    <property type="component" value="Unassembled WGS sequence"/>
</dbReference>
<organism evidence="2 3">
    <name type="scientific">Rhizoclosmatium globosum</name>
    <dbReference type="NCBI Taxonomy" id="329046"/>
    <lineage>
        <taxon>Eukaryota</taxon>
        <taxon>Fungi</taxon>
        <taxon>Fungi incertae sedis</taxon>
        <taxon>Chytridiomycota</taxon>
        <taxon>Chytridiomycota incertae sedis</taxon>
        <taxon>Chytridiomycetes</taxon>
        <taxon>Chytridiales</taxon>
        <taxon>Chytriomycetaceae</taxon>
        <taxon>Rhizoclosmatium</taxon>
    </lineage>
</organism>
<keyword evidence="1" id="KW-0472">Membrane</keyword>
<accession>A0A1Y2C592</accession>
<comment type="caution">
    <text evidence="2">The sequence shown here is derived from an EMBL/GenBank/DDBJ whole genome shotgun (WGS) entry which is preliminary data.</text>
</comment>
<gene>
    <name evidence="2" type="ORF">BCR33DRAFT_330472</name>
</gene>
<dbReference type="AlphaFoldDB" id="A0A1Y2C592"/>
<feature type="transmembrane region" description="Helical" evidence="1">
    <location>
        <begin position="59"/>
        <end position="79"/>
    </location>
</feature>
<name>A0A1Y2C592_9FUNG</name>
<evidence type="ECO:0000256" key="1">
    <source>
        <dbReference type="SAM" id="Phobius"/>
    </source>
</evidence>
<keyword evidence="1" id="KW-1133">Transmembrane helix</keyword>
<evidence type="ECO:0000313" key="2">
    <source>
        <dbReference type="EMBL" id="ORY42047.1"/>
    </source>
</evidence>
<dbReference type="EMBL" id="MCGO01000030">
    <property type="protein sequence ID" value="ORY42047.1"/>
    <property type="molecule type" value="Genomic_DNA"/>
</dbReference>
<evidence type="ECO:0000313" key="3">
    <source>
        <dbReference type="Proteomes" id="UP000193642"/>
    </source>
</evidence>
<keyword evidence="1" id="KW-0812">Transmembrane</keyword>
<reference evidence="2 3" key="1">
    <citation type="submission" date="2016-07" db="EMBL/GenBank/DDBJ databases">
        <title>Pervasive Adenine N6-methylation of Active Genes in Fungi.</title>
        <authorList>
            <consortium name="DOE Joint Genome Institute"/>
            <person name="Mondo S.J."/>
            <person name="Dannebaum R.O."/>
            <person name="Kuo R.C."/>
            <person name="Labutti K."/>
            <person name="Haridas S."/>
            <person name="Kuo A."/>
            <person name="Salamov A."/>
            <person name="Ahrendt S.R."/>
            <person name="Lipzen A."/>
            <person name="Sullivan W."/>
            <person name="Andreopoulos W.B."/>
            <person name="Clum A."/>
            <person name="Lindquist E."/>
            <person name="Daum C."/>
            <person name="Ramamoorthy G.K."/>
            <person name="Gryganskyi A."/>
            <person name="Culley D."/>
            <person name="Magnuson J.K."/>
            <person name="James T.Y."/>
            <person name="O'Malley M.A."/>
            <person name="Stajich J.E."/>
            <person name="Spatafora J.W."/>
            <person name="Visel A."/>
            <person name="Grigoriev I.V."/>
        </authorList>
    </citation>
    <scope>NUCLEOTIDE SEQUENCE [LARGE SCALE GENOMIC DNA]</scope>
    <source>
        <strain evidence="2 3">JEL800</strain>
    </source>
</reference>
<keyword evidence="3" id="KW-1185">Reference proteome</keyword>
<sequence length="90" mass="10413">MSFNCNEPEPKLNRNISAEVETIRNSFPIFFVEITRADSINFISLDIAMLDFIECFITLPYFIVLICDFVIFLNIFNIFTSLASLTRFTA</sequence>
<protein>
    <submittedName>
        <fullName evidence="2">Uncharacterized protein</fullName>
    </submittedName>
</protein>